<dbReference type="Pfam" id="PF07734">
    <property type="entry name" value="FBA_1"/>
    <property type="match status" value="1"/>
</dbReference>
<dbReference type="InterPro" id="IPR017451">
    <property type="entry name" value="F-box-assoc_interact_dom"/>
</dbReference>
<dbReference type="InterPro" id="IPR006527">
    <property type="entry name" value="F-box-assoc_dom_typ1"/>
</dbReference>
<dbReference type="SMART" id="SM00256">
    <property type="entry name" value="FBOX"/>
    <property type="match status" value="1"/>
</dbReference>
<dbReference type="InterPro" id="IPR036047">
    <property type="entry name" value="F-box-like_dom_sf"/>
</dbReference>
<protein>
    <recommendedName>
        <fullName evidence="1">F-box domain-containing protein</fullName>
    </recommendedName>
</protein>
<dbReference type="AlphaFoldDB" id="A0AAW1HAN3"/>
<evidence type="ECO:0000313" key="3">
    <source>
        <dbReference type="Proteomes" id="UP001443914"/>
    </source>
</evidence>
<accession>A0AAW1HAN3</accession>
<dbReference type="InterPro" id="IPR050796">
    <property type="entry name" value="SCF_F-box_component"/>
</dbReference>
<comment type="caution">
    <text evidence="2">The sequence shown here is derived from an EMBL/GenBank/DDBJ whole genome shotgun (WGS) entry which is preliminary data.</text>
</comment>
<name>A0AAW1HAN3_SAPOF</name>
<dbReference type="Proteomes" id="UP001443914">
    <property type="component" value="Unassembled WGS sequence"/>
</dbReference>
<dbReference type="NCBIfam" id="TIGR01640">
    <property type="entry name" value="F_box_assoc_1"/>
    <property type="match status" value="1"/>
</dbReference>
<dbReference type="CDD" id="cd22157">
    <property type="entry name" value="F-box_AtFBW1-like"/>
    <property type="match status" value="1"/>
</dbReference>
<reference evidence="2" key="1">
    <citation type="submission" date="2024-03" db="EMBL/GenBank/DDBJ databases">
        <title>WGS assembly of Saponaria officinalis var. Norfolk2.</title>
        <authorList>
            <person name="Jenkins J."/>
            <person name="Shu S."/>
            <person name="Grimwood J."/>
            <person name="Barry K."/>
            <person name="Goodstein D."/>
            <person name="Schmutz J."/>
            <person name="Leebens-Mack J."/>
            <person name="Osbourn A."/>
        </authorList>
    </citation>
    <scope>NUCLEOTIDE SEQUENCE [LARGE SCALE GENOMIC DNA]</scope>
    <source>
        <strain evidence="2">JIC</strain>
    </source>
</reference>
<proteinExistence type="predicted"/>
<evidence type="ECO:0000259" key="1">
    <source>
        <dbReference type="SMART" id="SM00256"/>
    </source>
</evidence>
<dbReference type="Pfam" id="PF00646">
    <property type="entry name" value="F-box"/>
    <property type="match status" value="1"/>
</dbReference>
<dbReference type="EMBL" id="JBDFQZ010000012">
    <property type="protein sequence ID" value="KAK9673098.1"/>
    <property type="molecule type" value="Genomic_DNA"/>
</dbReference>
<gene>
    <name evidence="2" type="ORF">RND81_12G145900</name>
</gene>
<sequence length="212" mass="24872">MESTLPRIPDEIIYYGILTRLPVKSLLRFKSVCKDWYALIKSSTFIDTHLKYVLESHDSSDFMIVSVNYEPSYFYTYYDAPQFTSGIDVLLKEIDNYHPTRVVGSCNGLICLKLGFNSGLMLCNPITREYYRFIDPISHRCSNNFRKYVDQYGFGYDIVTSHYKIVKITSFMDYSPIGHIVQLFSIHILIHGKKLKNFPYRHGNRCLNLVWR</sequence>
<dbReference type="SUPFAM" id="SSF81383">
    <property type="entry name" value="F-box domain"/>
    <property type="match status" value="1"/>
</dbReference>
<dbReference type="InterPro" id="IPR001810">
    <property type="entry name" value="F-box_dom"/>
</dbReference>
<keyword evidence="3" id="KW-1185">Reference proteome</keyword>
<feature type="domain" description="F-box" evidence="1">
    <location>
        <begin position="8"/>
        <end position="49"/>
    </location>
</feature>
<evidence type="ECO:0000313" key="2">
    <source>
        <dbReference type="EMBL" id="KAK9673098.1"/>
    </source>
</evidence>
<dbReference type="PANTHER" id="PTHR31672">
    <property type="entry name" value="BNACNNG10540D PROTEIN"/>
    <property type="match status" value="1"/>
</dbReference>
<organism evidence="2 3">
    <name type="scientific">Saponaria officinalis</name>
    <name type="common">Common soapwort</name>
    <name type="synonym">Lychnis saponaria</name>
    <dbReference type="NCBI Taxonomy" id="3572"/>
    <lineage>
        <taxon>Eukaryota</taxon>
        <taxon>Viridiplantae</taxon>
        <taxon>Streptophyta</taxon>
        <taxon>Embryophyta</taxon>
        <taxon>Tracheophyta</taxon>
        <taxon>Spermatophyta</taxon>
        <taxon>Magnoliopsida</taxon>
        <taxon>eudicotyledons</taxon>
        <taxon>Gunneridae</taxon>
        <taxon>Pentapetalae</taxon>
        <taxon>Caryophyllales</taxon>
        <taxon>Caryophyllaceae</taxon>
        <taxon>Caryophylleae</taxon>
        <taxon>Saponaria</taxon>
    </lineage>
</organism>
<dbReference type="PANTHER" id="PTHR31672:SF13">
    <property type="entry name" value="F-BOX PROTEIN CPR30-LIKE"/>
    <property type="match status" value="1"/>
</dbReference>
<dbReference type="Gene3D" id="1.20.1280.50">
    <property type="match status" value="1"/>
</dbReference>